<dbReference type="PANTHER" id="PTHR10438:SF463">
    <property type="entry name" value="THIOREDOXIN"/>
    <property type="match status" value="1"/>
</dbReference>
<dbReference type="Gene3D" id="3.40.30.10">
    <property type="entry name" value="Glutaredoxin"/>
    <property type="match status" value="1"/>
</dbReference>
<dbReference type="InterPro" id="IPR013766">
    <property type="entry name" value="Thioredoxin_domain"/>
</dbReference>
<dbReference type="InterPro" id="IPR050620">
    <property type="entry name" value="Thioredoxin_H-type-like"/>
</dbReference>
<reference evidence="3 4" key="1">
    <citation type="submission" date="2020-04" db="EMBL/GenBank/DDBJ databases">
        <title>Chitinophaga sp. G-6-1-13 sp. nov., isolated from soil.</title>
        <authorList>
            <person name="Dahal R.H."/>
            <person name="Chaudhary D.K."/>
        </authorList>
    </citation>
    <scope>NUCLEOTIDE SEQUENCE [LARGE SCALE GENOMIC DNA]</scope>
    <source>
        <strain evidence="3 4">G-6-1-13</strain>
    </source>
</reference>
<sequence length="388" mass="44377">MKKILTIIALLFATMAYAGKGLRFSHISWSEALQQAKQEKKLIFIDFYTQWCGPCRAMADEVFVTRAVGDFYNSHFINLKIDAESPDGSVLARKYGVKVYPTFVFIDPATENAVHFSTSRQDEDIFLFTGASALSRDRNSVFLYDREKQGAADAAYLYNMAYYLSSIYQREAAEKKFSQLLSIKGQDLTNADIWEYYTRFIRDRQHPLSQELLRQPEKYSRLYGQEAVADQLYALYRWEREVSVLQQAPAFEGRSYLIAKQRFEEAMKNRDYQRAGLLADSMLLQAGNRNQELCADLDFMVRVRDDNAAMPEAQLAVLAKLAQYAAYNVPDRENGIAHFNYARLLEYIIRQQPKQGAGLIATPAIGAKEYSLRPPGLQAKPVKTKNTK</sequence>
<dbReference type="CDD" id="cd02947">
    <property type="entry name" value="TRX_family"/>
    <property type="match status" value="1"/>
</dbReference>
<evidence type="ECO:0000313" key="3">
    <source>
        <dbReference type="EMBL" id="NML37822.1"/>
    </source>
</evidence>
<evidence type="ECO:0000313" key="4">
    <source>
        <dbReference type="Proteomes" id="UP000583266"/>
    </source>
</evidence>
<organism evidence="3 4">
    <name type="scientific">Chitinophaga fulva</name>
    <dbReference type="NCBI Taxonomy" id="2728842"/>
    <lineage>
        <taxon>Bacteria</taxon>
        <taxon>Pseudomonadati</taxon>
        <taxon>Bacteroidota</taxon>
        <taxon>Chitinophagia</taxon>
        <taxon>Chitinophagales</taxon>
        <taxon>Chitinophagaceae</taxon>
        <taxon>Chitinophaga</taxon>
    </lineage>
</organism>
<proteinExistence type="predicted"/>
<dbReference type="Pfam" id="PF13899">
    <property type="entry name" value="Thioredoxin_7"/>
    <property type="match status" value="1"/>
</dbReference>
<keyword evidence="1" id="KW-0676">Redox-active center</keyword>
<evidence type="ECO:0000256" key="1">
    <source>
        <dbReference type="ARBA" id="ARBA00023284"/>
    </source>
</evidence>
<name>A0A848GLF3_9BACT</name>
<dbReference type="PROSITE" id="PS51352">
    <property type="entry name" value="THIOREDOXIN_2"/>
    <property type="match status" value="1"/>
</dbReference>
<dbReference type="RefSeq" id="WP_169224862.1">
    <property type="nucleotide sequence ID" value="NZ_JABBGC010000001.1"/>
</dbReference>
<dbReference type="PROSITE" id="PS00194">
    <property type="entry name" value="THIOREDOXIN_1"/>
    <property type="match status" value="1"/>
</dbReference>
<comment type="caution">
    <text evidence="3">The sequence shown here is derived from an EMBL/GenBank/DDBJ whole genome shotgun (WGS) entry which is preliminary data.</text>
</comment>
<accession>A0A848GLF3</accession>
<dbReference type="EMBL" id="JABBGC010000001">
    <property type="protein sequence ID" value="NML37822.1"/>
    <property type="molecule type" value="Genomic_DNA"/>
</dbReference>
<gene>
    <name evidence="3" type="ORF">HHL17_11510</name>
</gene>
<dbReference type="InterPro" id="IPR017937">
    <property type="entry name" value="Thioredoxin_CS"/>
</dbReference>
<dbReference type="SUPFAM" id="SSF52833">
    <property type="entry name" value="Thioredoxin-like"/>
    <property type="match status" value="1"/>
</dbReference>
<dbReference type="PANTHER" id="PTHR10438">
    <property type="entry name" value="THIOREDOXIN"/>
    <property type="match status" value="1"/>
</dbReference>
<dbReference type="InterPro" id="IPR036249">
    <property type="entry name" value="Thioredoxin-like_sf"/>
</dbReference>
<dbReference type="AlphaFoldDB" id="A0A848GLF3"/>
<protein>
    <submittedName>
        <fullName evidence="3">Thioredoxin family protein</fullName>
    </submittedName>
</protein>
<evidence type="ECO:0000259" key="2">
    <source>
        <dbReference type="PROSITE" id="PS51352"/>
    </source>
</evidence>
<dbReference type="Proteomes" id="UP000583266">
    <property type="component" value="Unassembled WGS sequence"/>
</dbReference>
<keyword evidence="4" id="KW-1185">Reference proteome</keyword>
<feature type="domain" description="Thioredoxin" evidence="2">
    <location>
        <begin position="3"/>
        <end position="135"/>
    </location>
</feature>